<dbReference type="Proteomes" id="UP000236394">
    <property type="component" value="Unassembled WGS sequence"/>
</dbReference>
<evidence type="ECO:0000313" key="2">
    <source>
        <dbReference type="EMBL" id="PNH18265.1"/>
    </source>
</evidence>
<name>A0A2J8B0H9_9FIRM</name>
<dbReference type="CDD" id="cd00093">
    <property type="entry name" value="HTH_XRE"/>
    <property type="match status" value="1"/>
</dbReference>
<dbReference type="InterPro" id="IPR001387">
    <property type="entry name" value="Cro/C1-type_HTH"/>
</dbReference>
<dbReference type="RefSeq" id="WP_012992878.1">
    <property type="nucleotide sequence ID" value="NZ_NBZD01000003.1"/>
</dbReference>
<dbReference type="GO" id="GO:0003677">
    <property type="term" value="F:DNA binding"/>
    <property type="evidence" value="ECO:0007669"/>
    <property type="project" value="InterPro"/>
</dbReference>
<evidence type="ECO:0000313" key="3">
    <source>
        <dbReference type="Proteomes" id="UP000236394"/>
    </source>
</evidence>
<proteinExistence type="predicted"/>
<evidence type="ECO:0000259" key="1">
    <source>
        <dbReference type="PROSITE" id="PS50943"/>
    </source>
</evidence>
<gene>
    <name evidence="2" type="ORF">B7R76_05310</name>
</gene>
<organism evidence="2 3">
    <name type="scientific">Mageeibacillus indolicus</name>
    <dbReference type="NCBI Taxonomy" id="884684"/>
    <lineage>
        <taxon>Bacteria</taxon>
        <taxon>Bacillati</taxon>
        <taxon>Bacillota</taxon>
        <taxon>Clostridia</taxon>
        <taxon>Eubacteriales</taxon>
        <taxon>Oscillospiraceae</taxon>
        <taxon>Mageeibacillus</taxon>
    </lineage>
</organism>
<dbReference type="EMBL" id="NBZD01000003">
    <property type="protein sequence ID" value="PNH18265.1"/>
    <property type="molecule type" value="Genomic_DNA"/>
</dbReference>
<dbReference type="SUPFAM" id="SSF47413">
    <property type="entry name" value="lambda repressor-like DNA-binding domains"/>
    <property type="match status" value="1"/>
</dbReference>
<dbReference type="Pfam" id="PF12844">
    <property type="entry name" value="HTH_19"/>
    <property type="match status" value="1"/>
</dbReference>
<reference evidence="3" key="1">
    <citation type="submission" date="2017-04" db="EMBL/GenBank/DDBJ databases">
        <authorList>
            <person name="Bumgarner R.E."/>
            <person name="Fredricks D.N."/>
            <person name="Srinivasan S."/>
        </authorList>
    </citation>
    <scope>NUCLEOTIDE SEQUENCE [LARGE SCALE GENOMIC DNA]</scope>
    <source>
        <strain evidence="3">KA00405</strain>
    </source>
</reference>
<accession>A0A2J8B0H9</accession>
<feature type="domain" description="HTH cro/C1-type" evidence="1">
    <location>
        <begin position="7"/>
        <end position="61"/>
    </location>
</feature>
<dbReference type="SMART" id="SM00530">
    <property type="entry name" value="HTH_XRE"/>
    <property type="match status" value="1"/>
</dbReference>
<dbReference type="Gene3D" id="1.10.260.40">
    <property type="entry name" value="lambda repressor-like DNA-binding domains"/>
    <property type="match status" value="1"/>
</dbReference>
<dbReference type="AlphaFoldDB" id="A0A2J8B0H9"/>
<sequence length="128" mass="14362">MTFGEKLRELRRLNHITQAELAEELKISLRALVYYENNHRFPPRDTLVAIGNFFHVNVSYLVDDLCSNDSVSYEVLPPCELLAQVGSLLSGGSLNEEDKDKFIKALIDIQNDAAARKHQAVSSDEGKS</sequence>
<dbReference type="InterPro" id="IPR010982">
    <property type="entry name" value="Lambda_DNA-bd_dom_sf"/>
</dbReference>
<dbReference type="PROSITE" id="PS50943">
    <property type="entry name" value="HTH_CROC1"/>
    <property type="match status" value="1"/>
</dbReference>
<protein>
    <submittedName>
        <fullName evidence="2">Transcriptional regulator</fullName>
    </submittedName>
</protein>
<comment type="caution">
    <text evidence="2">The sequence shown here is derived from an EMBL/GenBank/DDBJ whole genome shotgun (WGS) entry which is preliminary data.</text>
</comment>